<keyword evidence="10" id="KW-0325">Glycoprotein</keyword>
<dbReference type="InterPro" id="IPR038577">
    <property type="entry name" value="GT10-like_C_sf"/>
</dbReference>
<evidence type="ECO:0000256" key="1">
    <source>
        <dbReference type="ARBA" id="ARBA00004606"/>
    </source>
</evidence>
<evidence type="ECO:0000313" key="14">
    <source>
        <dbReference type="EMBL" id="CAG8474129.1"/>
    </source>
</evidence>
<evidence type="ECO:0000256" key="11">
    <source>
        <dbReference type="ARBA" id="ARBA00037847"/>
    </source>
</evidence>
<evidence type="ECO:0000256" key="4">
    <source>
        <dbReference type="ARBA" id="ARBA00022676"/>
    </source>
</evidence>
<dbReference type="Gene3D" id="3.40.50.11660">
    <property type="entry name" value="Glycosyl transferase family 10, C-terminal domain"/>
    <property type="match status" value="1"/>
</dbReference>
<organism evidence="14 15">
    <name type="scientific">Paraglomus occultum</name>
    <dbReference type="NCBI Taxonomy" id="144539"/>
    <lineage>
        <taxon>Eukaryota</taxon>
        <taxon>Fungi</taxon>
        <taxon>Fungi incertae sedis</taxon>
        <taxon>Mucoromycota</taxon>
        <taxon>Glomeromycotina</taxon>
        <taxon>Glomeromycetes</taxon>
        <taxon>Paraglomerales</taxon>
        <taxon>Paraglomeraceae</taxon>
        <taxon>Paraglomus</taxon>
    </lineage>
</organism>
<evidence type="ECO:0000259" key="13">
    <source>
        <dbReference type="Pfam" id="PF00852"/>
    </source>
</evidence>
<keyword evidence="9 12" id="KW-0472">Membrane</keyword>
<dbReference type="InterPro" id="IPR001503">
    <property type="entry name" value="Glyco_trans_10"/>
</dbReference>
<comment type="similarity">
    <text evidence="3 12">Belongs to the glycosyltransferase 10 family.</text>
</comment>
<evidence type="ECO:0000256" key="5">
    <source>
        <dbReference type="ARBA" id="ARBA00022679"/>
    </source>
</evidence>
<comment type="pathway">
    <text evidence="2">Protein modification; protein glycosylation.</text>
</comment>
<comment type="caution">
    <text evidence="14">The sequence shown here is derived from an EMBL/GenBank/DDBJ whole genome shotgun (WGS) entry which is preliminary data.</text>
</comment>
<keyword evidence="12" id="KW-0333">Golgi apparatus</keyword>
<dbReference type="AlphaFoldDB" id="A0A9N8Z557"/>
<evidence type="ECO:0000256" key="9">
    <source>
        <dbReference type="ARBA" id="ARBA00023136"/>
    </source>
</evidence>
<evidence type="ECO:0000256" key="12">
    <source>
        <dbReference type="RuleBase" id="RU003832"/>
    </source>
</evidence>
<dbReference type="Proteomes" id="UP000789572">
    <property type="component" value="Unassembled WGS sequence"/>
</dbReference>
<keyword evidence="7" id="KW-0735">Signal-anchor</keyword>
<evidence type="ECO:0000256" key="2">
    <source>
        <dbReference type="ARBA" id="ARBA00004922"/>
    </source>
</evidence>
<gene>
    <name evidence="14" type="ORF">POCULU_LOCUS1197</name>
</gene>
<dbReference type="GO" id="GO:0032580">
    <property type="term" value="C:Golgi cisterna membrane"/>
    <property type="evidence" value="ECO:0007669"/>
    <property type="project" value="UniProtKB-SubCell"/>
</dbReference>
<evidence type="ECO:0000256" key="3">
    <source>
        <dbReference type="ARBA" id="ARBA00008919"/>
    </source>
</evidence>
<keyword evidence="4 12" id="KW-0328">Glycosyltransferase</keyword>
<feature type="transmembrane region" description="Helical" evidence="12">
    <location>
        <begin position="21"/>
        <end position="39"/>
    </location>
</feature>
<dbReference type="PANTHER" id="PTHR11929">
    <property type="entry name" value="ALPHA- 1,3 -FUCOSYLTRANSFERASE"/>
    <property type="match status" value="1"/>
</dbReference>
<dbReference type="Pfam" id="PF00852">
    <property type="entry name" value="Glyco_transf_10"/>
    <property type="match status" value="1"/>
</dbReference>
<keyword evidence="8 12" id="KW-1133">Transmembrane helix</keyword>
<name>A0A9N8Z557_9GLOM</name>
<keyword evidence="6 12" id="KW-0812">Transmembrane</keyword>
<sequence>MAKLKATVNTRYCIDIVTRPLVKRLLLLITIVAFLLLLHQSATHFITTPESLDPAYKEPLGPFSSEYSFATCSVLTKNNHTKRKSFKAYGPAERELSIFHWRQVTFSPEGTDWQKISKDLCQYPPELIPFFKRLYNKFVTNKVNEWPTGYAPCLFWRTYLPGYRGTCKNGQSYQIHTNYTLWRESDIMFMDYPFYFKEEEAPFFDITQMPPRRSNQAWWLLFPDEGLGYYSFVGLENFQYMFDLTMGSPDKLFDIYKPTHEVSNVDMFYDTHVKFENKRNDVLFAWMAVNCDAPNKREHYIRELMEHTKVHAYGSCLHNQDAPDDILAKYGLEKSLAPGHLTEHMYEVKRDILSPYKFILAFENSNCDGYVTEKVYDALLVDAIPIYMGASDIDDYVPPGSVIKVADYESMSALIEHTERIANNKTLYESYFAWKKDKTHENFCKKCHPLDDSDICTFLKRVEWV</sequence>
<dbReference type="PANTHER" id="PTHR11929:SF194">
    <property type="entry name" value="ALPHA-(1,3)-FUCOSYLTRANSFERASE 10"/>
    <property type="match status" value="1"/>
</dbReference>
<dbReference type="OrthoDB" id="427096at2759"/>
<dbReference type="GO" id="GO:0046920">
    <property type="term" value="F:alpha-(1-&gt;3)-fucosyltransferase activity"/>
    <property type="evidence" value="ECO:0007669"/>
    <property type="project" value="TreeGrafter"/>
</dbReference>
<accession>A0A9N8Z557</accession>
<reference evidence="14" key="1">
    <citation type="submission" date="2021-06" db="EMBL/GenBank/DDBJ databases">
        <authorList>
            <person name="Kallberg Y."/>
            <person name="Tangrot J."/>
            <person name="Rosling A."/>
        </authorList>
    </citation>
    <scope>NUCLEOTIDE SEQUENCE</scope>
    <source>
        <strain evidence="14">IA702</strain>
    </source>
</reference>
<keyword evidence="15" id="KW-1185">Reference proteome</keyword>
<feature type="domain" description="Fucosyltransferase C-terminal" evidence="13">
    <location>
        <begin position="281"/>
        <end position="462"/>
    </location>
</feature>
<evidence type="ECO:0000256" key="10">
    <source>
        <dbReference type="ARBA" id="ARBA00023180"/>
    </source>
</evidence>
<proteinExistence type="inferred from homology"/>
<evidence type="ECO:0000313" key="15">
    <source>
        <dbReference type="Proteomes" id="UP000789572"/>
    </source>
</evidence>
<dbReference type="InterPro" id="IPR055270">
    <property type="entry name" value="Glyco_tran_10_C"/>
</dbReference>
<protein>
    <recommendedName>
        <fullName evidence="12">Fucosyltransferase</fullName>
        <ecNumber evidence="12">2.4.1.-</ecNumber>
    </recommendedName>
</protein>
<comment type="subcellular location">
    <subcellularLocation>
        <location evidence="11">Endomembrane system</location>
        <topology evidence="11">Single-pass membrane protein</topology>
    </subcellularLocation>
    <subcellularLocation>
        <location evidence="12">Golgi apparatus</location>
        <location evidence="12">Golgi stack membrane</location>
        <topology evidence="12">Single-pass type II membrane protein</topology>
    </subcellularLocation>
    <subcellularLocation>
        <location evidence="1">Membrane</location>
        <topology evidence="1">Single-pass type II membrane protein</topology>
    </subcellularLocation>
</comment>
<dbReference type="EC" id="2.4.1.-" evidence="12"/>
<dbReference type="FunFam" id="3.40.50.11660:FF:000002">
    <property type="entry name" value="Alpha-(1,3)-fucosyltransferase"/>
    <property type="match status" value="1"/>
</dbReference>
<evidence type="ECO:0000256" key="6">
    <source>
        <dbReference type="ARBA" id="ARBA00022692"/>
    </source>
</evidence>
<evidence type="ECO:0000256" key="8">
    <source>
        <dbReference type="ARBA" id="ARBA00022989"/>
    </source>
</evidence>
<keyword evidence="5 12" id="KW-0808">Transferase</keyword>
<dbReference type="EMBL" id="CAJVPJ010000083">
    <property type="protein sequence ID" value="CAG8474129.1"/>
    <property type="molecule type" value="Genomic_DNA"/>
</dbReference>
<dbReference type="SUPFAM" id="SSF53756">
    <property type="entry name" value="UDP-Glycosyltransferase/glycogen phosphorylase"/>
    <property type="match status" value="1"/>
</dbReference>
<evidence type="ECO:0000256" key="7">
    <source>
        <dbReference type="ARBA" id="ARBA00022968"/>
    </source>
</evidence>